<proteinExistence type="predicted"/>
<accession>A0A7W2EGW2</accession>
<comment type="caution">
    <text evidence="2">The sequence shown here is derived from an EMBL/GenBank/DDBJ whole genome shotgun (WGS) entry which is preliminary data.</text>
</comment>
<keyword evidence="3" id="KW-1185">Reference proteome</keyword>
<protein>
    <submittedName>
        <fullName evidence="2">Transporter substrate-binding domain-containing protein</fullName>
    </submittedName>
</protein>
<dbReference type="Proteomes" id="UP000566711">
    <property type="component" value="Unassembled WGS sequence"/>
</dbReference>
<sequence>MTMRKLLLAAACCLALPAGAGRAEPVPARTYTVGVENLQYFPLHSTDAHNNYTGYARDVLDAFARQQGYTFRYVPLPINRLYAAFLKEQILDFKYPDHPKWREELRGSLKVSYSDVVVTSEEGAVVLPQNKGRPLSAIHSLGTVLGFTPWPYQSAIDSKAIAVTTSSRFDGLLRRALAGQLDAVYVNVDVANYLLENELKAPGGLQFDPALPHARSDFRLSSLRHEEVVAQFSQFLQRERPLLQQLRAKYKLAELRPPEPGNR</sequence>
<organism evidence="2 3">
    <name type="scientific">Rugamonas fusca</name>
    <dbReference type="NCBI Taxonomy" id="2758568"/>
    <lineage>
        <taxon>Bacteria</taxon>
        <taxon>Pseudomonadati</taxon>
        <taxon>Pseudomonadota</taxon>
        <taxon>Betaproteobacteria</taxon>
        <taxon>Burkholderiales</taxon>
        <taxon>Oxalobacteraceae</taxon>
        <taxon>Telluria group</taxon>
        <taxon>Rugamonas</taxon>
    </lineage>
</organism>
<feature type="signal peptide" evidence="1">
    <location>
        <begin position="1"/>
        <end position="20"/>
    </location>
</feature>
<gene>
    <name evidence="2" type="ORF">H3H36_10000</name>
</gene>
<reference evidence="2 3" key="1">
    <citation type="submission" date="2020-07" db="EMBL/GenBank/DDBJ databases">
        <title>Novel species isolated from subtropical streams in China.</title>
        <authorList>
            <person name="Lu H."/>
        </authorList>
    </citation>
    <scope>NUCLEOTIDE SEQUENCE [LARGE SCALE GENOMIC DNA]</scope>
    <source>
        <strain evidence="2 3">FT3S</strain>
    </source>
</reference>
<dbReference type="Gene3D" id="3.40.190.10">
    <property type="entry name" value="Periplasmic binding protein-like II"/>
    <property type="match status" value="2"/>
</dbReference>
<evidence type="ECO:0000256" key="1">
    <source>
        <dbReference type="SAM" id="SignalP"/>
    </source>
</evidence>
<evidence type="ECO:0000313" key="3">
    <source>
        <dbReference type="Proteomes" id="UP000566711"/>
    </source>
</evidence>
<dbReference type="AlphaFoldDB" id="A0A7W2EGW2"/>
<dbReference type="SUPFAM" id="SSF53850">
    <property type="entry name" value="Periplasmic binding protein-like II"/>
    <property type="match status" value="1"/>
</dbReference>
<name>A0A7W2EGW2_9BURK</name>
<keyword evidence="1" id="KW-0732">Signal</keyword>
<dbReference type="RefSeq" id="WP_182216885.1">
    <property type="nucleotide sequence ID" value="NZ_JACEZS010000007.1"/>
</dbReference>
<dbReference type="EMBL" id="JACEZS010000007">
    <property type="protein sequence ID" value="MBA5605693.1"/>
    <property type="molecule type" value="Genomic_DNA"/>
</dbReference>
<evidence type="ECO:0000313" key="2">
    <source>
        <dbReference type="EMBL" id="MBA5605693.1"/>
    </source>
</evidence>
<feature type="chain" id="PRO_5030908302" evidence="1">
    <location>
        <begin position="21"/>
        <end position="263"/>
    </location>
</feature>